<dbReference type="EC" id="1.1.1.47" evidence="3"/>
<evidence type="ECO:0000256" key="1">
    <source>
        <dbReference type="ARBA" id="ARBA00006484"/>
    </source>
</evidence>
<evidence type="ECO:0000313" key="4">
    <source>
        <dbReference type="Proteomes" id="UP000293995"/>
    </source>
</evidence>
<protein>
    <submittedName>
        <fullName evidence="3">Glucose 1-dehydrogenase</fullName>
        <ecNumber evidence="3">1.1.1.47</ecNumber>
    </submittedName>
</protein>
<dbReference type="AlphaFoldDB" id="A0A4P6EUJ8"/>
<dbReference type="SUPFAM" id="SSF51735">
    <property type="entry name" value="NAD(P)-binding Rossmann-fold domains"/>
    <property type="match status" value="1"/>
</dbReference>
<dbReference type="PROSITE" id="PS00061">
    <property type="entry name" value="ADH_SHORT"/>
    <property type="match status" value="1"/>
</dbReference>
<dbReference type="FunFam" id="3.40.50.720:FF:000084">
    <property type="entry name" value="Short-chain dehydrogenase reductase"/>
    <property type="match status" value="1"/>
</dbReference>
<gene>
    <name evidence="3" type="ORF">ET475_04445</name>
</gene>
<evidence type="ECO:0000256" key="2">
    <source>
        <dbReference type="ARBA" id="ARBA00023002"/>
    </source>
</evidence>
<dbReference type="PANTHER" id="PTHR24321:SF8">
    <property type="entry name" value="ESTRADIOL 17-BETA-DEHYDROGENASE 8-RELATED"/>
    <property type="match status" value="1"/>
</dbReference>
<dbReference type="Proteomes" id="UP000293995">
    <property type="component" value="Chromosome"/>
</dbReference>
<dbReference type="PRINTS" id="PR00080">
    <property type="entry name" value="SDRFAMILY"/>
</dbReference>
<dbReference type="Gene3D" id="3.40.50.720">
    <property type="entry name" value="NAD(P)-binding Rossmann-like Domain"/>
    <property type="match status" value="1"/>
</dbReference>
<evidence type="ECO:0000313" key="3">
    <source>
        <dbReference type="EMBL" id="QAY61708.1"/>
    </source>
</evidence>
<keyword evidence="4" id="KW-1185">Reference proteome</keyword>
<accession>A0A4P6EUJ8</accession>
<dbReference type="OrthoDB" id="517007at2"/>
<name>A0A4P6EUJ8_9MICO</name>
<dbReference type="KEGG" id="mprt:ET475_04445"/>
<dbReference type="InterPro" id="IPR020904">
    <property type="entry name" value="Sc_DH/Rdtase_CS"/>
</dbReference>
<dbReference type="Pfam" id="PF13561">
    <property type="entry name" value="adh_short_C2"/>
    <property type="match status" value="1"/>
</dbReference>
<dbReference type="PRINTS" id="PR00081">
    <property type="entry name" value="GDHRDH"/>
</dbReference>
<sequence>MSSLQGKVAVVTGAGAGLGRSIAIRLAARGARVVVADIADEAAAETARLIAEEAGEARAFHVDVTSSADSVALVAHAVLMYGRLDVAVNNAGVAPPPHPIAEVPADVWRRTLSVDLDGVFNGIQAQIPAMVEHGGGVIVNIASILGTVGFPGLAPYVAAKHAVIGLTKQIAVDYAKQGIRSIAIGPAFIKTGLEAVFDDATRKALDEAHPIGRMGTPGEVGEVVAAVAEDGWSFVNGAYLPIDGGYLSR</sequence>
<dbReference type="InterPro" id="IPR036291">
    <property type="entry name" value="NAD(P)-bd_dom_sf"/>
</dbReference>
<keyword evidence="2 3" id="KW-0560">Oxidoreductase</keyword>
<reference evidence="3 4" key="1">
    <citation type="submission" date="2019-01" db="EMBL/GenBank/DDBJ databases">
        <title>Genome sequencing of strain DFW100M-13.</title>
        <authorList>
            <person name="Heo J."/>
            <person name="Kim S.-J."/>
            <person name="Kim J.-S."/>
            <person name="Hong S.-B."/>
            <person name="Kwon S.-W."/>
        </authorList>
    </citation>
    <scope>NUCLEOTIDE SEQUENCE [LARGE SCALE GENOMIC DNA]</scope>
    <source>
        <strain evidence="3 4">DFW100M-13</strain>
    </source>
</reference>
<dbReference type="GO" id="GO:0047936">
    <property type="term" value="F:glucose 1-dehydrogenase [NAD(P)+] activity"/>
    <property type="evidence" value="ECO:0007669"/>
    <property type="project" value="UniProtKB-EC"/>
</dbReference>
<dbReference type="InterPro" id="IPR002347">
    <property type="entry name" value="SDR_fam"/>
</dbReference>
<dbReference type="NCBIfam" id="NF005559">
    <property type="entry name" value="PRK07231.1"/>
    <property type="match status" value="1"/>
</dbReference>
<comment type="similarity">
    <text evidence="1">Belongs to the short-chain dehydrogenases/reductases (SDR) family.</text>
</comment>
<dbReference type="PANTHER" id="PTHR24321">
    <property type="entry name" value="DEHYDROGENASES, SHORT CHAIN"/>
    <property type="match status" value="1"/>
</dbReference>
<organism evidence="3 4">
    <name type="scientific">Microbacterium protaetiae</name>
    <dbReference type="NCBI Taxonomy" id="2509458"/>
    <lineage>
        <taxon>Bacteria</taxon>
        <taxon>Bacillati</taxon>
        <taxon>Actinomycetota</taxon>
        <taxon>Actinomycetes</taxon>
        <taxon>Micrococcales</taxon>
        <taxon>Microbacteriaceae</taxon>
        <taxon>Microbacterium</taxon>
    </lineage>
</organism>
<proteinExistence type="inferred from homology"/>
<dbReference type="CDD" id="cd05233">
    <property type="entry name" value="SDR_c"/>
    <property type="match status" value="1"/>
</dbReference>
<dbReference type="EMBL" id="CP035494">
    <property type="protein sequence ID" value="QAY61708.1"/>
    <property type="molecule type" value="Genomic_DNA"/>
</dbReference>